<protein>
    <recommendedName>
        <fullName evidence="2">PAS domain-containing protein</fullName>
    </recommendedName>
</protein>
<feature type="domain" description="PAS" evidence="2">
    <location>
        <begin position="445"/>
        <end position="543"/>
    </location>
</feature>
<dbReference type="InterPro" id="IPR035965">
    <property type="entry name" value="PAS-like_dom_sf"/>
</dbReference>
<dbReference type="InterPro" id="IPR011990">
    <property type="entry name" value="TPR-like_helical_dom_sf"/>
</dbReference>
<dbReference type="EMBL" id="JALLPJ020000909">
    <property type="protein sequence ID" value="KAL3780014.1"/>
    <property type="molecule type" value="Genomic_DNA"/>
</dbReference>
<comment type="caution">
    <text evidence="3">The sequence shown here is derived from an EMBL/GenBank/DDBJ whole genome shotgun (WGS) entry which is preliminary data.</text>
</comment>
<evidence type="ECO:0000259" key="2">
    <source>
        <dbReference type="Pfam" id="PF13426"/>
    </source>
</evidence>
<dbReference type="SMART" id="SM00086">
    <property type="entry name" value="PAC"/>
    <property type="match status" value="1"/>
</dbReference>
<keyword evidence="4" id="KW-1185">Reference proteome</keyword>
<dbReference type="SUPFAM" id="SSF81901">
    <property type="entry name" value="HCP-like"/>
    <property type="match status" value="1"/>
</dbReference>
<dbReference type="NCBIfam" id="TIGR00229">
    <property type="entry name" value="sensory_box"/>
    <property type="match status" value="1"/>
</dbReference>
<dbReference type="Pfam" id="PF08238">
    <property type="entry name" value="Sel1"/>
    <property type="match status" value="2"/>
</dbReference>
<evidence type="ECO:0000313" key="4">
    <source>
        <dbReference type="Proteomes" id="UP001530400"/>
    </source>
</evidence>
<dbReference type="InterPro" id="IPR006597">
    <property type="entry name" value="Sel1-like"/>
</dbReference>
<dbReference type="SMART" id="SM00671">
    <property type="entry name" value="SEL1"/>
    <property type="match status" value="2"/>
</dbReference>
<evidence type="ECO:0000313" key="3">
    <source>
        <dbReference type="EMBL" id="KAL3780014.1"/>
    </source>
</evidence>
<sequence>MANAFQQQLDKRLEVNDPVAFYEIGALYYHGRGVLQDTSKALEYFIRGSELGSADASVVVADAYDIGDGVTKDEKKARHYYELAAMKGDNLSRYNLGCDEANVGEFDKALKHWLISCGRGHKESLENIKLSFMDGNATKECYEKALRSYQQYMDKIKSDQRDRLQRLVKSLTIYLLCRRINIKEVDTIDKTNVNHFSNYFSIKLSDVGTEINIFDTLATMYYLAKSTQTLLSHRGITLFQQAASSTNAALDLHHHCWDSFENRSLMHGKQCDCKPITSVREVQKDLKEYAQAQDQLMKNAHEDLFKHFRMNASLRAMKRGDGILSDTFELAGAAEQCNENQEVAPYIDREMTLIDMETRLKAREDVHLHFWRAHESRREIAALHKVEATVDDVNTAGMISPHAVYPDKTRSRTPLPSTLQDIQLEFGIHADSSKSRAIAITEPTSPFKIIDVNKAWIDLCGYSRKHAVGSTLKLLQGPETNVEAANKLAKFLLAEKDETPHSNEYETVLTNYRSDGKRFRNHVRVGLVRDEAGKVVNCVGVFRKLDDNDEMII</sequence>
<dbReference type="Gene3D" id="1.25.40.10">
    <property type="entry name" value="Tetratricopeptide repeat domain"/>
    <property type="match status" value="1"/>
</dbReference>
<evidence type="ECO:0000256" key="1">
    <source>
        <dbReference type="ARBA" id="ARBA00038101"/>
    </source>
</evidence>
<dbReference type="Gene3D" id="3.30.450.20">
    <property type="entry name" value="PAS domain"/>
    <property type="match status" value="1"/>
</dbReference>
<dbReference type="Proteomes" id="UP001530400">
    <property type="component" value="Unassembled WGS sequence"/>
</dbReference>
<dbReference type="InterPro" id="IPR050767">
    <property type="entry name" value="Sel1_AlgK"/>
</dbReference>
<gene>
    <name evidence="3" type="ORF">ACHAWO_001216</name>
</gene>
<organism evidence="3 4">
    <name type="scientific">Cyclotella atomus</name>
    <dbReference type="NCBI Taxonomy" id="382360"/>
    <lineage>
        <taxon>Eukaryota</taxon>
        <taxon>Sar</taxon>
        <taxon>Stramenopiles</taxon>
        <taxon>Ochrophyta</taxon>
        <taxon>Bacillariophyta</taxon>
        <taxon>Coscinodiscophyceae</taxon>
        <taxon>Thalassiosirophycidae</taxon>
        <taxon>Stephanodiscales</taxon>
        <taxon>Stephanodiscaceae</taxon>
        <taxon>Cyclotella</taxon>
    </lineage>
</organism>
<proteinExistence type="inferred from homology"/>
<dbReference type="InterPro" id="IPR001610">
    <property type="entry name" value="PAC"/>
</dbReference>
<dbReference type="CDD" id="cd00130">
    <property type="entry name" value="PAS"/>
    <property type="match status" value="1"/>
</dbReference>
<dbReference type="PANTHER" id="PTHR11102">
    <property type="entry name" value="SEL-1-LIKE PROTEIN"/>
    <property type="match status" value="1"/>
</dbReference>
<dbReference type="InterPro" id="IPR000014">
    <property type="entry name" value="PAS"/>
</dbReference>
<comment type="similarity">
    <text evidence="1">Belongs to the sel-1 family.</text>
</comment>
<reference evidence="3 4" key="1">
    <citation type="submission" date="2024-10" db="EMBL/GenBank/DDBJ databases">
        <title>Updated reference genomes for cyclostephanoid diatoms.</title>
        <authorList>
            <person name="Roberts W.R."/>
            <person name="Alverson A.J."/>
        </authorList>
    </citation>
    <scope>NUCLEOTIDE SEQUENCE [LARGE SCALE GENOMIC DNA]</scope>
    <source>
        <strain evidence="3 4">AJA010-31</strain>
    </source>
</reference>
<dbReference type="AlphaFoldDB" id="A0ABD3NX60"/>
<name>A0ABD3NX60_9STRA</name>
<dbReference type="PANTHER" id="PTHR11102:SF160">
    <property type="entry name" value="ERAD-ASSOCIATED E3 UBIQUITIN-PROTEIN LIGASE COMPONENT HRD3"/>
    <property type="match status" value="1"/>
</dbReference>
<accession>A0ABD3NX60</accession>
<dbReference type="Pfam" id="PF13426">
    <property type="entry name" value="PAS_9"/>
    <property type="match status" value="1"/>
</dbReference>
<dbReference type="SUPFAM" id="SSF55785">
    <property type="entry name" value="PYP-like sensor domain (PAS domain)"/>
    <property type="match status" value="1"/>
</dbReference>